<reference evidence="2 3" key="1">
    <citation type="journal article" date="2024" name="IMA Fungus">
        <title>IMA Genome - F19 : A genome assembly and annotation guide to empower mycologists, including annotated draft genome sequences of Ceratocystis pirilliformis, Diaporthe australafricana, Fusarium ophioides, Paecilomyces lecythidis, and Sporothrix stenoceras.</title>
        <authorList>
            <person name="Aylward J."/>
            <person name="Wilson A.M."/>
            <person name="Visagie C.M."/>
            <person name="Spraker J."/>
            <person name="Barnes I."/>
            <person name="Buitendag C."/>
            <person name="Ceriani C."/>
            <person name="Del Mar Angel L."/>
            <person name="du Plessis D."/>
            <person name="Fuchs T."/>
            <person name="Gasser K."/>
            <person name="Kramer D."/>
            <person name="Li W."/>
            <person name="Munsamy K."/>
            <person name="Piso A."/>
            <person name="Price J.L."/>
            <person name="Sonnekus B."/>
            <person name="Thomas C."/>
            <person name="van der Nest A."/>
            <person name="van Dijk A."/>
            <person name="van Heerden A."/>
            <person name="van Vuuren N."/>
            <person name="Yilmaz N."/>
            <person name="Duong T.A."/>
            <person name="van der Merwe N.A."/>
            <person name="Wingfield M.J."/>
            <person name="Wingfield B.D."/>
        </authorList>
    </citation>
    <scope>NUCLEOTIDE SEQUENCE [LARGE SCALE GENOMIC DNA]</scope>
    <source>
        <strain evidence="2 3">CMW 18300</strain>
    </source>
</reference>
<protein>
    <recommendedName>
        <fullName evidence="4">Ras family protein</fullName>
    </recommendedName>
</protein>
<evidence type="ECO:0000313" key="2">
    <source>
        <dbReference type="EMBL" id="KAL1878679.1"/>
    </source>
</evidence>
<comment type="caution">
    <text evidence="2">The sequence shown here is derived from an EMBL/GenBank/DDBJ whole genome shotgun (WGS) entry which is preliminary data.</text>
</comment>
<evidence type="ECO:0000313" key="3">
    <source>
        <dbReference type="Proteomes" id="UP001583177"/>
    </source>
</evidence>
<dbReference type="Gene3D" id="3.40.50.300">
    <property type="entry name" value="P-loop containing nucleotide triphosphate hydrolases"/>
    <property type="match status" value="1"/>
</dbReference>
<feature type="compositionally biased region" description="Basic and acidic residues" evidence="1">
    <location>
        <begin position="162"/>
        <end position="174"/>
    </location>
</feature>
<keyword evidence="3" id="KW-1185">Reference proteome</keyword>
<organism evidence="2 3">
    <name type="scientific">Diaporthe australafricana</name>
    <dbReference type="NCBI Taxonomy" id="127596"/>
    <lineage>
        <taxon>Eukaryota</taxon>
        <taxon>Fungi</taxon>
        <taxon>Dikarya</taxon>
        <taxon>Ascomycota</taxon>
        <taxon>Pezizomycotina</taxon>
        <taxon>Sordariomycetes</taxon>
        <taxon>Sordariomycetidae</taxon>
        <taxon>Diaporthales</taxon>
        <taxon>Diaporthaceae</taxon>
        <taxon>Diaporthe</taxon>
    </lineage>
</organism>
<name>A0ABR3XRS5_9PEZI</name>
<proteinExistence type="predicted"/>
<dbReference type="EMBL" id="JAWRVE010000011">
    <property type="protein sequence ID" value="KAL1878679.1"/>
    <property type="molecule type" value="Genomic_DNA"/>
</dbReference>
<dbReference type="InterPro" id="IPR027417">
    <property type="entry name" value="P-loop_NTPase"/>
</dbReference>
<dbReference type="Proteomes" id="UP001583177">
    <property type="component" value="Unassembled WGS sequence"/>
</dbReference>
<feature type="region of interest" description="Disordered" evidence="1">
    <location>
        <begin position="53"/>
        <end position="92"/>
    </location>
</feature>
<feature type="region of interest" description="Disordered" evidence="1">
    <location>
        <begin position="158"/>
        <end position="182"/>
    </location>
</feature>
<evidence type="ECO:0000256" key="1">
    <source>
        <dbReference type="SAM" id="MobiDB-lite"/>
    </source>
</evidence>
<dbReference type="SUPFAM" id="SSF52540">
    <property type="entry name" value="P-loop containing nucleoside triphosphate hydrolases"/>
    <property type="match status" value="1"/>
</dbReference>
<gene>
    <name evidence="2" type="ORF">Daus18300_001954</name>
</gene>
<dbReference type="PROSITE" id="PS51419">
    <property type="entry name" value="RAB"/>
    <property type="match status" value="1"/>
</dbReference>
<evidence type="ECO:0008006" key="4">
    <source>
        <dbReference type="Google" id="ProtNLM"/>
    </source>
</evidence>
<accession>A0ABR3XRS5</accession>
<sequence>MPSKAPPAGSIPPNAHYIFPANQGANNCAVLFSGDEDQYTGRDRILSATRLTSATASRSDGKASSVPSAKSDVRTRQLSSTPGIELMDAPPSRHKSAPMLEYHVKYANGFVFVFNMSSRDALELVEEMLDAVMQAATVLGLVGRGHGPVSVPVVLVGNAGENQHRREDDPKDTASPRAQDQDNAVCIRREAAMLAERWRCELFEVDTSKGDISSSADEAFSALLRRIEEAKRLRGSGFVYGFSEVKVPQRLLVRRTVGRILPGALLKLFAK</sequence>